<dbReference type="AlphaFoldDB" id="O59076"/>
<evidence type="ECO:0000313" key="1">
    <source>
        <dbReference type="EMBL" id="BAA30457.1"/>
    </source>
</evidence>
<name>O59076_PYRHO</name>
<dbReference type="PIR" id="A71007">
    <property type="entry name" value="A71007"/>
</dbReference>
<gene>
    <name evidence="1" type="ordered locus">PH1351</name>
</gene>
<reference evidence="1 2" key="1">
    <citation type="journal article" date="1998" name="DNA Res.">
        <title>Complete sequence and gene organization of the genome of a hyper-thermophilic archaebacterium, Pyrococcus horikoshii OT3.</title>
        <authorList>
            <person name="Kawarabayasi Y."/>
            <person name="Sawada M."/>
            <person name="Horikawa H."/>
            <person name="Haikawa Y."/>
            <person name="Hino Y."/>
            <person name="Yamamoto S."/>
            <person name="Sekine M."/>
            <person name="Baba S."/>
            <person name="Kosugi H."/>
            <person name="Hosoyama A."/>
            <person name="Nagai Y."/>
            <person name="Sakai M."/>
            <person name="Ogura K."/>
            <person name="Otuka R."/>
            <person name="Nakazawa H."/>
            <person name="Takamiya M."/>
            <person name="Ohfuku Y."/>
            <person name="Funahashi T."/>
            <person name="Tanaka T."/>
            <person name="Kudoh Y."/>
            <person name="Yamazaki J."/>
            <person name="Kushida N."/>
            <person name="Oguchi A."/>
            <person name="Aoki K."/>
            <person name="Nakamura Y."/>
            <person name="Robb T.F."/>
            <person name="Horikoshi K."/>
            <person name="Masuchi Y."/>
            <person name="Shizuya H."/>
            <person name="Kikuchi H."/>
        </authorList>
    </citation>
    <scope>NUCLEOTIDE SEQUENCE [LARGE SCALE GENOMIC DNA]</scope>
    <source>
        <strain evidence="2">ATCC 700860 / DSM 12428 / JCM 9974 / NBRC 100139 / OT-3</strain>
    </source>
</reference>
<accession>O59076</accession>
<dbReference type="EnsemblBacteria" id="BAA30457">
    <property type="protein sequence ID" value="BAA30457"/>
    <property type="gene ID" value="BAA30457"/>
</dbReference>
<dbReference type="KEGG" id="pho:PH1351"/>
<protein>
    <submittedName>
        <fullName evidence="1">Uncharacterized protein</fullName>
    </submittedName>
</protein>
<keyword evidence="2" id="KW-1185">Reference proteome</keyword>
<sequence length="101" mass="10715">MPSSFTILLISPLSFSLTFASRLLRGSSRSSTSGSITRALARATLCCCPPLSSSGSLFSNPLSPTKSRTSLTLFSISILGTRLTSKPKATFLNTVIWGKRA</sequence>
<dbReference type="Proteomes" id="UP000000752">
    <property type="component" value="Chromosome"/>
</dbReference>
<proteinExistence type="predicted"/>
<dbReference type="AntiFam" id="ANF00062">
    <property type="entry name" value="Shadow ORF (opposite ABC transporter protein)"/>
</dbReference>
<dbReference type="EMBL" id="BA000001">
    <property type="protein sequence ID" value="BAA30457.1"/>
    <property type="molecule type" value="Genomic_DNA"/>
</dbReference>
<organism evidence="1 2">
    <name type="scientific">Pyrococcus horikoshii (strain ATCC 700860 / DSM 12428 / JCM 9974 / NBRC 100139 / OT-3)</name>
    <dbReference type="NCBI Taxonomy" id="70601"/>
    <lineage>
        <taxon>Archaea</taxon>
        <taxon>Methanobacteriati</taxon>
        <taxon>Methanobacteriota</taxon>
        <taxon>Thermococci</taxon>
        <taxon>Thermococcales</taxon>
        <taxon>Thermococcaceae</taxon>
        <taxon>Pyrococcus</taxon>
    </lineage>
</organism>
<evidence type="ECO:0000313" key="2">
    <source>
        <dbReference type="Proteomes" id="UP000000752"/>
    </source>
</evidence>